<dbReference type="VEuPathDB" id="FungiDB:ASPWEDRAFT_29803"/>
<comment type="similarity">
    <text evidence="2 9">Belongs to the cytochrome P450 family.</text>
</comment>
<reference evidence="12" key="1">
    <citation type="journal article" date="2017" name="Genome Biol.">
        <title>Comparative genomics reveals high biological diversity and specific adaptations in the industrially and medically important fungal genus Aspergillus.</title>
        <authorList>
            <person name="de Vries R.P."/>
            <person name="Riley R."/>
            <person name="Wiebenga A."/>
            <person name="Aguilar-Osorio G."/>
            <person name="Amillis S."/>
            <person name="Uchima C.A."/>
            <person name="Anderluh G."/>
            <person name="Asadollahi M."/>
            <person name="Askin M."/>
            <person name="Barry K."/>
            <person name="Battaglia E."/>
            <person name="Bayram O."/>
            <person name="Benocci T."/>
            <person name="Braus-Stromeyer S.A."/>
            <person name="Caldana C."/>
            <person name="Canovas D."/>
            <person name="Cerqueira G.C."/>
            <person name="Chen F."/>
            <person name="Chen W."/>
            <person name="Choi C."/>
            <person name="Clum A."/>
            <person name="Dos Santos R.A."/>
            <person name="Damasio A.R."/>
            <person name="Diallinas G."/>
            <person name="Emri T."/>
            <person name="Fekete E."/>
            <person name="Flipphi M."/>
            <person name="Freyberg S."/>
            <person name="Gallo A."/>
            <person name="Gournas C."/>
            <person name="Habgood R."/>
            <person name="Hainaut M."/>
            <person name="Harispe M.L."/>
            <person name="Henrissat B."/>
            <person name="Hilden K.S."/>
            <person name="Hope R."/>
            <person name="Hossain A."/>
            <person name="Karabika E."/>
            <person name="Karaffa L."/>
            <person name="Karanyi Z."/>
            <person name="Krasevec N."/>
            <person name="Kuo A."/>
            <person name="Kusch H."/>
            <person name="LaButti K."/>
            <person name="Lagendijk E.L."/>
            <person name="Lapidus A."/>
            <person name="Levasseur A."/>
            <person name="Lindquist E."/>
            <person name="Lipzen A."/>
            <person name="Logrieco A.F."/>
            <person name="MacCabe A."/>
            <person name="Maekelae M.R."/>
            <person name="Malavazi I."/>
            <person name="Melin P."/>
            <person name="Meyer V."/>
            <person name="Mielnichuk N."/>
            <person name="Miskei M."/>
            <person name="Molnar A.P."/>
            <person name="Mule G."/>
            <person name="Ngan C.Y."/>
            <person name="Orejas M."/>
            <person name="Orosz E."/>
            <person name="Ouedraogo J.P."/>
            <person name="Overkamp K.M."/>
            <person name="Park H.-S."/>
            <person name="Perrone G."/>
            <person name="Piumi F."/>
            <person name="Punt P.J."/>
            <person name="Ram A.F."/>
            <person name="Ramon A."/>
            <person name="Rauscher S."/>
            <person name="Record E."/>
            <person name="Riano-Pachon D.M."/>
            <person name="Robert V."/>
            <person name="Roehrig J."/>
            <person name="Ruller R."/>
            <person name="Salamov A."/>
            <person name="Salih N.S."/>
            <person name="Samson R.A."/>
            <person name="Sandor E."/>
            <person name="Sanguinetti M."/>
            <person name="Schuetze T."/>
            <person name="Sepcic K."/>
            <person name="Shelest E."/>
            <person name="Sherlock G."/>
            <person name="Sophianopoulou V."/>
            <person name="Squina F.M."/>
            <person name="Sun H."/>
            <person name="Susca A."/>
            <person name="Todd R.B."/>
            <person name="Tsang A."/>
            <person name="Unkles S.E."/>
            <person name="van de Wiele N."/>
            <person name="van Rossen-Uffink D."/>
            <person name="Oliveira J.V."/>
            <person name="Vesth T.C."/>
            <person name="Visser J."/>
            <person name="Yu J.-H."/>
            <person name="Zhou M."/>
            <person name="Andersen M.R."/>
            <person name="Archer D.B."/>
            <person name="Baker S.E."/>
            <person name="Benoit I."/>
            <person name="Brakhage A.A."/>
            <person name="Braus G.H."/>
            <person name="Fischer R."/>
            <person name="Frisvad J.C."/>
            <person name="Goldman G.H."/>
            <person name="Houbraken J."/>
            <person name="Oakley B."/>
            <person name="Pocsi I."/>
            <person name="Scazzocchio C."/>
            <person name="Seiboth B."/>
            <person name="vanKuyk P.A."/>
            <person name="Wortman J."/>
            <person name="Dyer P.S."/>
            <person name="Grigoriev I.V."/>
        </authorList>
    </citation>
    <scope>NUCLEOTIDE SEQUENCE [LARGE SCALE GENOMIC DNA]</scope>
    <source>
        <strain evidence="12">DTO 134E9</strain>
    </source>
</reference>
<dbReference type="RefSeq" id="XP_040686322.1">
    <property type="nucleotide sequence ID" value="XM_040833327.1"/>
</dbReference>
<evidence type="ECO:0000256" key="6">
    <source>
        <dbReference type="ARBA" id="ARBA00023004"/>
    </source>
</evidence>
<dbReference type="AlphaFoldDB" id="A0A1L9RCJ2"/>
<feature type="binding site" description="axial binding residue" evidence="8">
    <location>
        <position position="427"/>
    </location>
    <ligand>
        <name>heme</name>
        <dbReference type="ChEBI" id="CHEBI:30413"/>
    </ligand>
    <ligandPart>
        <name>Fe</name>
        <dbReference type="ChEBI" id="CHEBI:18248"/>
    </ligandPart>
</feature>
<feature type="chain" id="PRO_5012159985" description="Cytochrome P450" evidence="10">
    <location>
        <begin position="17"/>
        <end position="493"/>
    </location>
</feature>
<keyword evidence="6 8" id="KW-0408">Iron</keyword>
<evidence type="ECO:0000256" key="1">
    <source>
        <dbReference type="ARBA" id="ARBA00001971"/>
    </source>
</evidence>
<dbReference type="SUPFAM" id="SSF48264">
    <property type="entry name" value="Cytochrome P450"/>
    <property type="match status" value="1"/>
</dbReference>
<dbReference type="PANTHER" id="PTHR24304">
    <property type="entry name" value="CYTOCHROME P450 FAMILY 7"/>
    <property type="match status" value="1"/>
</dbReference>
<evidence type="ECO:0000256" key="2">
    <source>
        <dbReference type="ARBA" id="ARBA00010617"/>
    </source>
</evidence>
<dbReference type="Pfam" id="PF00067">
    <property type="entry name" value="p450"/>
    <property type="match status" value="1"/>
</dbReference>
<feature type="signal peptide" evidence="10">
    <location>
        <begin position="1"/>
        <end position="16"/>
    </location>
</feature>
<comment type="cofactor">
    <cofactor evidence="1 8">
        <name>heme</name>
        <dbReference type="ChEBI" id="CHEBI:30413"/>
    </cofactor>
</comment>
<dbReference type="InterPro" id="IPR017972">
    <property type="entry name" value="Cyt_P450_CS"/>
</dbReference>
<accession>A0A1L9RCJ2</accession>
<dbReference type="GO" id="GO:0020037">
    <property type="term" value="F:heme binding"/>
    <property type="evidence" value="ECO:0007669"/>
    <property type="project" value="InterPro"/>
</dbReference>
<dbReference type="GO" id="GO:0016705">
    <property type="term" value="F:oxidoreductase activity, acting on paired donors, with incorporation or reduction of molecular oxygen"/>
    <property type="evidence" value="ECO:0007669"/>
    <property type="project" value="InterPro"/>
</dbReference>
<dbReference type="InterPro" id="IPR002403">
    <property type="entry name" value="Cyt_P450_E_grp-IV"/>
</dbReference>
<dbReference type="GeneID" id="63749175"/>
<sequence>MIQRSFPTGFLSLVLATPLRFTPDANCPGHAAGFFKDYNALVECGRKYCGYTNEPFAVTIAGQIMYIITAPRDLTGVYKNTATISIDSVSKGMYRWMGVSEESADNMFVANPLSKYNRLSNTRPLNATDIIIELHRQQGQPGGQLEPLFEKRIKPGIYKNLNLDSHPAVMSKSKEWMTVSLFEWCNHVFIRGTTEAYFGDIIWEIKPDLTRWCLAWERTNWKYMFQLPAFLSQDMLEAKRELIDTFFKFAQFPKEQKSQQSFFVEELEQLLRATKLSEKEVAGMIALHYWVVFANVYKVAFWIVAHLVRDPALLESIRSEILPSVNGKNVDEEYLADKCPKLDSLWSEVLRMTLGSALVRDIVSPTIVAGKTLHEGNKLMVPYRHLHVNTDVWGPTPTVIQPERFLHDKTLKSNASYRPWGGGNTLCPGRFFSRRYVFMFIALLLSRYDVRLEKYVDAKGSSLPFPRANFTKPSPGAVDVQEGDDAILSLRRR</sequence>
<evidence type="ECO:0008006" key="13">
    <source>
        <dbReference type="Google" id="ProtNLM"/>
    </source>
</evidence>
<keyword evidence="7 9" id="KW-0503">Monooxygenase</keyword>
<evidence type="ECO:0000313" key="11">
    <source>
        <dbReference type="EMBL" id="OJJ32645.1"/>
    </source>
</evidence>
<keyword evidence="5 9" id="KW-0560">Oxidoreductase</keyword>
<keyword evidence="10" id="KW-0732">Signal</keyword>
<organism evidence="11 12">
    <name type="scientific">Aspergillus wentii DTO 134E9</name>
    <dbReference type="NCBI Taxonomy" id="1073089"/>
    <lineage>
        <taxon>Eukaryota</taxon>
        <taxon>Fungi</taxon>
        <taxon>Dikarya</taxon>
        <taxon>Ascomycota</taxon>
        <taxon>Pezizomycotina</taxon>
        <taxon>Eurotiomycetes</taxon>
        <taxon>Eurotiomycetidae</taxon>
        <taxon>Eurotiales</taxon>
        <taxon>Aspergillaceae</taxon>
        <taxon>Aspergillus</taxon>
        <taxon>Aspergillus subgen. Cremei</taxon>
    </lineage>
</organism>
<protein>
    <recommendedName>
        <fullName evidence="13">Cytochrome P450</fullName>
    </recommendedName>
</protein>
<dbReference type="GO" id="GO:0005506">
    <property type="term" value="F:iron ion binding"/>
    <property type="evidence" value="ECO:0007669"/>
    <property type="project" value="InterPro"/>
</dbReference>
<dbReference type="Proteomes" id="UP000184383">
    <property type="component" value="Unassembled WGS sequence"/>
</dbReference>
<evidence type="ECO:0000256" key="3">
    <source>
        <dbReference type="ARBA" id="ARBA00022617"/>
    </source>
</evidence>
<evidence type="ECO:0000256" key="4">
    <source>
        <dbReference type="ARBA" id="ARBA00022723"/>
    </source>
</evidence>
<gene>
    <name evidence="11" type="ORF">ASPWEDRAFT_29803</name>
</gene>
<name>A0A1L9RCJ2_ASPWE</name>
<keyword evidence="12" id="KW-1185">Reference proteome</keyword>
<dbReference type="InterPro" id="IPR036396">
    <property type="entry name" value="Cyt_P450_sf"/>
</dbReference>
<evidence type="ECO:0000256" key="9">
    <source>
        <dbReference type="RuleBase" id="RU000461"/>
    </source>
</evidence>
<evidence type="ECO:0000256" key="8">
    <source>
        <dbReference type="PIRSR" id="PIRSR602403-1"/>
    </source>
</evidence>
<dbReference type="Gene3D" id="1.10.630.10">
    <property type="entry name" value="Cytochrome P450"/>
    <property type="match status" value="1"/>
</dbReference>
<evidence type="ECO:0000256" key="5">
    <source>
        <dbReference type="ARBA" id="ARBA00023002"/>
    </source>
</evidence>
<dbReference type="PRINTS" id="PR00465">
    <property type="entry name" value="EP450IV"/>
</dbReference>
<keyword evidence="3 8" id="KW-0349">Heme</keyword>
<dbReference type="STRING" id="1073089.A0A1L9RCJ2"/>
<evidence type="ECO:0000313" key="12">
    <source>
        <dbReference type="Proteomes" id="UP000184383"/>
    </source>
</evidence>
<dbReference type="GO" id="GO:0008395">
    <property type="term" value="F:steroid hydroxylase activity"/>
    <property type="evidence" value="ECO:0007669"/>
    <property type="project" value="TreeGrafter"/>
</dbReference>
<dbReference type="InterPro" id="IPR001128">
    <property type="entry name" value="Cyt_P450"/>
</dbReference>
<dbReference type="EMBL" id="KV878214">
    <property type="protein sequence ID" value="OJJ32645.1"/>
    <property type="molecule type" value="Genomic_DNA"/>
</dbReference>
<dbReference type="PROSITE" id="PS00086">
    <property type="entry name" value="CYTOCHROME_P450"/>
    <property type="match status" value="1"/>
</dbReference>
<dbReference type="CDD" id="cd11040">
    <property type="entry name" value="CYP7_CYP8-like"/>
    <property type="match status" value="1"/>
</dbReference>
<evidence type="ECO:0000256" key="10">
    <source>
        <dbReference type="SAM" id="SignalP"/>
    </source>
</evidence>
<dbReference type="OrthoDB" id="1470350at2759"/>
<keyword evidence="4 8" id="KW-0479">Metal-binding</keyword>
<dbReference type="InterPro" id="IPR050529">
    <property type="entry name" value="CYP450_sterol_14alpha_dmase"/>
</dbReference>
<evidence type="ECO:0000256" key="7">
    <source>
        <dbReference type="ARBA" id="ARBA00023033"/>
    </source>
</evidence>
<dbReference type="PANTHER" id="PTHR24304:SF2">
    <property type="entry name" value="24-HYDROXYCHOLESTEROL 7-ALPHA-HYDROXYLASE"/>
    <property type="match status" value="1"/>
</dbReference>
<proteinExistence type="inferred from homology"/>